<accession>A0A4C1SNC8</accession>
<evidence type="ECO:0000313" key="8">
    <source>
        <dbReference type="Proteomes" id="UP000299102"/>
    </source>
</evidence>
<keyword evidence="8" id="KW-1185">Reference proteome</keyword>
<protein>
    <recommendedName>
        <fullName evidence="9">Gustatory receptor</fullName>
    </recommendedName>
</protein>
<dbReference type="Proteomes" id="UP000299102">
    <property type="component" value="Unassembled WGS sequence"/>
</dbReference>
<dbReference type="GO" id="GO:0005886">
    <property type="term" value="C:plasma membrane"/>
    <property type="evidence" value="ECO:0007669"/>
    <property type="project" value="UniProtKB-SubCell"/>
</dbReference>
<reference evidence="7 8" key="1">
    <citation type="journal article" date="2019" name="Commun. Biol.">
        <title>The bagworm genome reveals a unique fibroin gene that provides high tensile strength.</title>
        <authorList>
            <person name="Kono N."/>
            <person name="Nakamura H."/>
            <person name="Ohtoshi R."/>
            <person name="Tomita M."/>
            <person name="Numata K."/>
            <person name="Arakawa K."/>
        </authorList>
    </citation>
    <scope>NUCLEOTIDE SEQUENCE [LARGE SCALE GENOMIC DNA]</scope>
</reference>
<evidence type="ECO:0000256" key="3">
    <source>
        <dbReference type="ARBA" id="ARBA00022692"/>
    </source>
</evidence>
<dbReference type="EMBL" id="BGZK01000010">
    <property type="protein sequence ID" value="GBP03495.1"/>
    <property type="molecule type" value="Genomic_DNA"/>
</dbReference>
<evidence type="ECO:0000313" key="7">
    <source>
        <dbReference type="EMBL" id="GBP03495.1"/>
    </source>
</evidence>
<dbReference type="GO" id="GO:0050909">
    <property type="term" value="P:sensory perception of taste"/>
    <property type="evidence" value="ECO:0007669"/>
    <property type="project" value="InterPro"/>
</dbReference>
<evidence type="ECO:0008006" key="9">
    <source>
        <dbReference type="Google" id="ProtNLM"/>
    </source>
</evidence>
<feature type="transmembrane region" description="Helical" evidence="6">
    <location>
        <begin position="156"/>
        <end position="180"/>
    </location>
</feature>
<evidence type="ECO:0000256" key="1">
    <source>
        <dbReference type="ARBA" id="ARBA00004651"/>
    </source>
</evidence>
<evidence type="ECO:0000256" key="2">
    <source>
        <dbReference type="ARBA" id="ARBA00022475"/>
    </source>
</evidence>
<dbReference type="Pfam" id="PF08395">
    <property type="entry name" value="7tm_7"/>
    <property type="match status" value="1"/>
</dbReference>
<name>A0A4C1SNC8_EUMVA</name>
<comment type="subcellular location">
    <subcellularLocation>
        <location evidence="1">Cell membrane</location>
        <topology evidence="1">Multi-pass membrane protein</topology>
    </subcellularLocation>
</comment>
<keyword evidence="4 6" id="KW-1133">Transmembrane helix</keyword>
<feature type="transmembrane region" description="Helical" evidence="6">
    <location>
        <begin position="54"/>
        <end position="77"/>
    </location>
</feature>
<keyword evidence="3 6" id="KW-0812">Transmembrane</keyword>
<sequence>MRQLREDLERKYKKDDVSVTTLRGGDADGPSGLRRHLTAYRQILDMTSRVENTVGVLLFVSYACAFPNIMIRIYGLLTLNHDQPFGKSLMFLLLEVWWIIMIPCLPPVFVGWTTAEVNKIKLLLLNSIAYNTDSQEKHDAQLFVRYLQLRPFRVRVWRVFSVDAALPLRLISLCTTYLIVMVQLTHLRKTLPSNLTVFMKKHSRLATQATRTQPQLDSFPGSDDGPGMSTLELHNGTMHRSHVWAC</sequence>
<feature type="transmembrane region" description="Helical" evidence="6">
    <location>
        <begin position="89"/>
        <end position="109"/>
    </location>
</feature>
<evidence type="ECO:0000256" key="4">
    <source>
        <dbReference type="ARBA" id="ARBA00022989"/>
    </source>
</evidence>
<proteinExistence type="predicted"/>
<organism evidence="7 8">
    <name type="scientific">Eumeta variegata</name>
    <name type="common">Bagworm moth</name>
    <name type="synonym">Eumeta japonica</name>
    <dbReference type="NCBI Taxonomy" id="151549"/>
    <lineage>
        <taxon>Eukaryota</taxon>
        <taxon>Metazoa</taxon>
        <taxon>Ecdysozoa</taxon>
        <taxon>Arthropoda</taxon>
        <taxon>Hexapoda</taxon>
        <taxon>Insecta</taxon>
        <taxon>Pterygota</taxon>
        <taxon>Neoptera</taxon>
        <taxon>Endopterygota</taxon>
        <taxon>Lepidoptera</taxon>
        <taxon>Glossata</taxon>
        <taxon>Ditrysia</taxon>
        <taxon>Tineoidea</taxon>
        <taxon>Psychidae</taxon>
        <taxon>Oiketicinae</taxon>
        <taxon>Eumeta</taxon>
    </lineage>
</organism>
<keyword evidence="2" id="KW-1003">Cell membrane</keyword>
<gene>
    <name evidence="7" type="ORF">EVAR_101835_1</name>
</gene>
<dbReference type="OrthoDB" id="7477935at2759"/>
<dbReference type="AlphaFoldDB" id="A0A4C1SNC8"/>
<keyword evidence="5 6" id="KW-0472">Membrane</keyword>
<dbReference type="InterPro" id="IPR013604">
    <property type="entry name" value="7TM_chemorcpt"/>
</dbReference>
<comment type="caution">
    <text evidence="7">The sequence shown here is derived from an EMBL/GenBank/DDBJ whole genome shotgun (WGS) entry which is preliminary data.</text>
</comment>
<evidence type="ECO:0000256" key="5">
    <source>
        <dbReference type="ARBA" id="ARBA00023136"/>
    </source>
</evidence>
<evidence type="ECO:0000256" key="6">
    <source>
        <dbReference type="SAM" id="Phobius"/>
    </source>
</evidence>